<dbReference type="STRING" id="1423777.FD46_GL001770"/>
<evidence type="ECO:0000256" key="7">
    <source>
        <dbReference type="ARBA" id="ARBA00022993"/>
    </source>
</evidence>
<feature type="binding site" evidence="9">
    <location>
        <position position="18"/>
    </location>
    <ligand>
        <name>ATP</name>
        <dbReference type="ChEBI" id="CHEBI:30616"/>
    </ligand>
</feature>
<dbReference type="SUPFAM" id="SSF52374">
    <property type="entry name" value="Nucleotidylyl transferase"/>
    <property type="match status" value="1"/>
</dbReference>
<keyword evidence="7 9" id="KW-0173">Coenzyme A biosynthesis</keyword>
<reference evidence="11 12" key="1">
    <citation type="journal article" date="2015" name="Genome Announc.">
        <title>Expanding the biotechnology potential of lactobacilli through comparative genomics of 213 strains and associated genera.</title>
        <authorList>
            <person name="Sun Z."/>
            <person name="Harris H.M."/>
            <person name="McCann A."/>
            <person name="Guo C."/>
            <person name="Argimon S."/>
            <person name="Zhang W."/>
            <person name="Yang X."/>
            <person name="Jeffery I.B."/>
            <person name="Cooney J.C."/>
            <person name="Kagawa T.F."/>
            <person name="Liu W."/>
            <person name="Song Y."/>
            <person name="Salvetti E."/>
            <person name="Wrobel A."/>
            <person name="Rasinkangas P."/>
            <person name="Parkhill J."/>
            <person name="Rea M.C."/>
            <person name="O'Sullivan O."/>
            <person name="Ritari J."/>
            <person name="Douillard F.P."/>
            <person name="Paul Ross R."/>
            <person name="Yang R."/>
            <person name="Briner A.E."/>
            <person name="Felis G.E."/>
            <person name="de Vos W.M."/>
            <person name="Barrangou R."/>
            <person name="Klaenhammer T.R."/>
            <person name="Caufield P.W."/>
            <person name="Cui Y."/>
            <person name="Zhang H."/>
            <person name="O'Toole P.W."/>
        </authorList>
    </citation>
    <scope>NUCLEOTIDE SEQUENCE [LARGE SCALE GENOMIC DNA]</scope>
    <source>
        <strain evidence="11 12">DSM 19972</strain>
    </source>
</reference>
<comment type="caution">
    <text evidence="11">The sequence shown here is derived from an EMBL/GenBank/DDBJ whole genome shotgun (WGS) entry which is preliminary data.</text>
</comment>
<feature type="binding site" evidence="9">
    <location>
        <position position="75"/>
    </location>
    <ligand>
        <name>substrate</name>
    </ligand>
</feature>
<feature type="binding site" evidence="9">
    <location>
        <begin position="125"/>
        <end position="131"/>
    </location>
    <ligand>
        <name>ATP</name>
        <dbReference type="ChEBI" id="CHEBI:30616"/>
    </ligand>
</feature>
<comment type="cofactor">
    <cofactor evidence="9">
        <name>Mg(2+)</name>
        <dbReference type="ChEBI" id="CHEBI:18420"/>
    </cofactor>
</comment>
<keyword evidence="3 9" id="KW-0548">Nucleotidyltransferase</keyword>
<comment type="subunit">
    <text evidence="9">Homohexamer.</text>
</comment>
<evidence type="ECO:0000259" key="10">
    <source>
        <dbReference type="Pfam" id="PF01467"/>
    </source>
</evidence>
<dbReference type="InterPro" id="IPR004821">
    <property type="entry name" value="Cyt_trans-like"/>
</dbReference>
<evidence type="ECO:0000256" key="5">
    <source>
        <dbReference type="ARBA" id="ARBA00022840"/>
    </source>
</evidence>
<dbReference type="EC" id="2.7.7.3" evidence="9"/>
<dbReference type="UniPathway" id="UPA00241">
    <property type="reaction ID" value="UER00355"/>
</dbReference>
<feature type="domain" description="Cytidyltransferase-like" evidence="10">
    <location>
        <begin position="6"/>
        <end position="135"/>
    </location>
</feature>
<evidence type="ECO:0000256" key="4">
    <source>
        <dbReference type="ARBA" id="ARBA00022741"/>
    </source>
</evidence>
<keyword evidence="6 9" id="KW-0460">Magnesium</keyword>
<feature type="binding site" evidence="9">
    <location>
        <begin position="90"/>
        <end position="92"/>
    </location>
    <ligand>
        <name>ATP</name>
        <dbReference type="ChEBI" id="CHEBI:30616"/>
    </ligand>
</feature>
<evidence type="ECO:0000313" key="11">
    <source>
        <dbReference type="EMBL" id="KRL04637.1"/>
    </source>
</evidence>
<organism evidence="11 12">
    <name type="scientific">Liquorilactobacillus oeni DSM 19972</name>
    <dbReference type="NCBI Taxonomy" id="1423777"/>
    <lineage>
        <taxon>Bacteria</taxon>
        <taxon>Bacillati</taxon>
        <taxon>Bacillota</taxon>
        <taxon>Bacilli</taxon>
        <taxon>Lactobacillales</taxon>
        <taxon>Lactobacillaceae</taxon>
        <taxon>Liquorilactobacillus</taxon>
    </lineage>
</organism>
<dbReference type="NCBIfam" id="TIGR00125">
    <property type="entry name" value="cyt_tran_rel"/>
    <property type="match status" value="1"/>
</dbReference>
<keyword evidence="5 9" id="KW-0067">ATP-binding</keyword>
<dbReference type="InterPro" id="IPR001980">
    <property type="entry name" value="PPAT"/>
</dbReference>
<comment type="function">
    <text evidence="9">Reversibly transfers an adenylyl group from ATP to 4'-phosphopantetheine, yielding dephospho-CoA (dPCoA) and pyrophosphate.</text>
</comment>
<dbReference type="NCBIfam" id="TIGR01510">
    <property type="entry name" value="coaD_prev_kdtB"/>
    <property type="match status" value="1"/>
</dbReference>
<feature type="binding site" evidence="9">
    <location>
        <position position="10"/>
    </location>
    <ligand>
        <name>substrate</name>
    </ligand>
</feature>
<evidence type="ECO:0000256" key="9">
    <source>
        <dbReference type="HAMAP-Rule" id="MF_00151"/>
    </source>
</evidence>
<comment type="pathway">
    <text evidence="9">Cofactor biosynthesis; coenzyme A biosynthesis; CoA from (R)-pantothenate: step 4/5.</text>
</comment>
<feature type="binding site" evidence="9">
    <location>
        <position position="42"/>
    </location>
    <ligand>
        <name>substrate</name>
    </ligand>
</feature>
<comment type="catalytic activity">
    <reaction evidence="8 9">
        <text>(R)-4'-phosphopantetheine + ATP + H(+) = 3'-dephospho-CoA + diphosphate</text>
        <dbReference type="Rhea" id="RHEA:19801"/>
        <dbReference type="ChEBI" id="CHEBI:15378"/>
        <dbReference type="ChEBI" id="CHEBI:30616"/>
        <dbReference type="ChEBI" id="CHEBI:33019"/>
        <dbReference type="ChEBI" id="CHEBI:57328"/>
        <dbReference type="ChEBI" id="CHEBI:61723"/>
        <dbReference type="EC" id="2.7.7.3"/>
    </reaction>
</comment>
<gene>
    <name evidence="9" type="primary">coaD</name>
    <name evidence="11" type="ORF">FD46_GL001770</name>
</gene>
<comment type="subcellular location">
    <subcellularLocation>
        <location evidence="9">Cytoplasm</location>
    </subcellularLocation>
</comment>
<proteinExistence type="inferred from homology"/>
<dbReference type="CDD" id="cd02163">
    <property type="entry name" value="PPAT"/>
    <property type="match status" value="1"/>
</dbReference>
<feature type="site" description="Transition state stabilizer" evidence="9">
    <location>
        <position position="18"/>
    </location>
</feature>
<evidence type="ECO:0000256" key="1">
    <source>
        <dbReference type="ARBA" id="ARBA00022490"/>
    </source>
</evidence>
<dbReference type="Pfam" id="PF01467">
    <property type="entry name" value="CTP_transf_like"/>
    <property type="match status" value="1"/>
</dbReference>
<dbReference type="RefSeq" id="WP_057896592.1">
    <property type="nucleotide sequence ID" value="NZ_AZEH01000039.1"/>
</dbReference>
<dbReference type="PRINTS" id="PR01020">
    <property type="entry name" value="LPSBIOSNTHSS"/>
</dbReference>
<comment type="similarity">
    <text evidence="9">Belongs to the bacterial CoaD family.</text>
</comment>
<dbReference type="PATRIC" id="fig|1423777.3.peg.1824"/>
<dbReference type="PANTHER" id="PTHR21342">
    <property type="entry name" value="PHOSPHOPANTETHEINE ADENYLYLTRANSFERASE"/>
    <property type="match status" value="1"/>
</dbReference>
<evidence type="ECO:0000256" key="3">
    <source>
        <dbReference type="ARBA" id="ARBA00022695"/>
    </source>
</evidence>
<dbReference type="InterPro" id="IPR014729">
    <property type="entry name" value="Rossmann-like_a/b/a_fold"/>
</dbReference>
<dbReference type="GO" id="GO:0004595">
    <property type="term" value="F:pantetheine-phosphate adenylyltransferase activity"/>
    <property type="evidence" value="ECO:0007669"/>
    <property type="project" value="UniProtKB-UniRule"/>
</dbReference>
<dbReference type="Proteomes" id="UP000051686">
    <property type="component" value="Unassembled WGS sequence"/>
</dbReference>
<dbReference type="AlphaFoldDB" id="A0A0R1M8G3"/>
<protein>
    <recommendedName>
        <fullName evidence="9">Phosphopantetheine adenylyltransferase</fullName>
        <ecNumber evidence="9">2.7.7.3</ecNumber>
    </recommendedName>
    <alternativeName>
        <fullName evidence="9">Dephospho-CoA pyrophosphorylase</fullName>
    </alternativeName>
    <alternativeName>
        <fullName evidence="9">Pantetheine-phosphate adenylyltransferase</fullName>
        <shortName evidence="9">PPAT</shortName>
    </alternativeName>
</protein>
<name>A0A0R1M8G3_9LACO</name>
<keyword evidence="4 9" id="KW-0547">Nucleotide-binding</keyword>
<keyword evidence="12" id="KW-1185">Reference proteome</keyword>
<sequence>MKMKAVFPGSFDPVTNGHIDLIRRAAQIFEDLTVLVMTNTSKHGLFSVSERMTFLKVALKSLPQVKIQAASDALTIRVARDIGARVIVRGVRNEKDFIYEGDIAAMNHQLAPEIESLFMPSAPQFMHLSSSIIKEIAQFDGKLTGLVPPAVEKALKEKL</sequence>
<dbReference type="HAMAP" id="MF_00151">
    <property type="entry name" value="PPAT_bact"/>
    <property type="match status" value="1"/>
</dbReference>
<evidence type="ECO:0000313" key="12">
    <source>
        <dbReference type="Proteomes" id="UP000051686"/>
    </source>
</evidence>
<dbReference type="GO" id="GO:0005524">
    <property type="term" value="F:ATP binding"/>
    <property type="evidence" value="ECO:0007669"/>
    <property type="project" value="UniProtKB-KW"/>
</dbReference>
<dbReference type="EMBL" id="AZEH01000039">
    <property type="protein sequence ID" value="KRL04637.1"/>
    <property type="molecule type" value="Genomic_DNA"/>
</dbReference>
<feature type="binding site" evidence="9">
    <location>
        <position position="89"/>
    </location>
    <ligand>
        <name>substrate</name>
    </ligand>
</feature>
<keyword evidence="1 9" id="KW-0963">Cytoplasm</keyword>
<evidence type="ECO:0000256" key="2">
    <source>
        <dbReference type="ARBA" id="ARBA00022679"/>
    </source>
</evidence>
<dbReference type="GO" id="GO:0015937">
    <property type="term" value="P:coenzyme A biosynthetic process"/>
    <property type="evidence" value="ECO:0007669"/>
    <property type="project" value="UniProtKB-UniRule"/>
</dbReference>
<dbReference type="Gene3D" id="3.40.50.620">
    <property type="entry name" value="HUPs"/>
    <property type="match status" value="1"/>
</dbReference>
<evidence type="ECO:0000256" key="8">
    <source>
        <dbReference type="ARBA" id="ARBA00029346"/>
    </source>
</evidence>
<feature type="binding site" evidence="9">
    <location>
        <position position="100"/>
    </location>
    <ligand>
        <name>ATP</name>
        <dbReference type="ChEBI" id="CHEBI:30616"/>
    </ligand>
</feature>
<feature type="binding site" evidence="9">
    <location>
        <begin position="10"/>
        <end position="11"/>
    </location>
    <ligand>
        <name>ATP</name>
        <dbReference type="ChEBI" id="CHEBI:30616"/>
    </ligand>
</feature>
<evidence type="ECO:0000256" key="6">
    <source>
        <dbReference type="ARBA" id="ARBA00022842"/>
    </source>
</evidence>
<dbReference type="PANTHER" id="PTHR21342:SF1">
    <property type="entry name" value="PHOSPHOPANTETHEINE ADENYLYLTRANSFERASE"/>
    <property type="match status" value="1"/>
</dbReference>
<keyword evidence="2 9" id="KW-0808">Transferase</keyword>
<accession>A0A0R1M8G3</accession>
<dbReference type="GO" id="GO:0005737">
    <property type="term" value="C:cytoplasm"/>
    <property type="evidence" value="ECO:0007669"/>
    <property type="project" value="UniProtKB-SubCell"/>
</dbReference>